<gene>
    <name evidence="1" type="ORF">SAMN05660772_02773</name>
</gene>
<proteinExistence type="predicted"/>
<keyword evidence="2" id="KW-1185">Reference proteome</keyword>
<dbReference type="EMBL" id="FWWV01000040">
    <property type="protein sequence ID" value="SMB87932.1"/>
    <property type="molecule type" value="Genomic_DNA"/>
</dbReference>
<organism evidence="1 2">
    <name type="scientific">Pasteurella testudinis DSM 23072</name>
    <dbReference type="NCBI Taxonomy" id="1122938"/>
    <lineage>
        <taxon>Bacteria</taxon>
        <taxon>Pseudomonadati</taxon>
        <taxon>Pseudomonadota</taxon>
        <taxon>Gammaproteobacteria</taxon>
        <taxon>Pasteurellales</taxon>
        <taxon>Pasteurellaceae</taxon>
        <taxon>Pasteurella</taxon>
    </lineage>
</organism>
<dbReference type="Gene3D" id="2.180.10.10">
    <property type="entry name" value="RHS repeat-associated core"/>
    <property type="match status" value="1"/>
</dbReference>
<dbReference type="InterPro" id="IPR022385">
    <property type="entry name" value="Rhs_assc_core"/>
</dbReference>
<dbReference type="PANTHER" id="PTHR32305:SF15">
    <property type="entry name" value="PROTEIN RHSA-RELATED"/>
    <property type="match status" value="1"/>
</dbReference>
<dbReference type="RefSeq" id="WP_084257664.1">
    <property type="nucleotide sequence ID" value="NZ_FWWV01000040.1"/>
</dbReference>
<reference evidence="2" key="1">
    <citation type="submission" date="2017-04" db="EMBL/GenBank/DDBJ databases">
        <authorList>
            <person name="Varghese N."/>
            <person name="Submissions S."/>
        </authorList>
    </citation>
    <scope>NUCLEOTIDE SEQUENCE [LARGE SCALE GENOMIC DNA]</scope>
    <source>
        <strain evidence="2">DSM 23072</strain>
    </source>
</reference>
<dbReference type="NCBIfam" id="TIGR03696">
    <property type="entry name" value="Rhs_assc_core"/>
    <property type="match status" value="1"/>
</dbReference>
<evidence type="ECO:0000313" key="2">
    <source>
        <dbReference type="Proteomes" id="UP000192408"/>
    </source>
</evidence>
<dbReference type="InterPro" id="IPR050708">
    <property type="entry name" value="T6SS_VgrG/RHS"/>
</dbReference>
<dbReference type="AlphaFoldDB" id="A0A1W1V3N0"/>
<protein>
    <submittedName>
        <fullName evidence="1">RHS repeat-associated core domain-containing protein</fullName>
    </submittedName>
</protein>
<dbReference type="PANTHER" id="PTHR32305">
    <property type="match status" value="1"/>
</dbReference>
<name>A0A1W1V3N0_9PAST</name>
<dbReference type="STRING" id="1122938.SAMN05660772_02773"/>
<dbReference type="Proteomes" id="UP000192408">
    <property type="component" value="Unassembled WGS sequence"/>
</dbReference>
<evidence type="ECO:0000313" key="1">
    <source>
        <dbReference type="EMBL" id="SMB87932.1"/>
    </source>
</evidence>
<sequence>MVVCYDKDSLKLKQVTKPLDESHYRWNGFNQLTVFTGKGKLGGRRYTWYYKYDGIGRRIEKACPEQNIKVRYVWDGDQLAYSETERQQRIDSCRHSVFHGWELLAQQDQYYDIEQTAEGGQLNWKNQTHYAVCQSNGQPLALFTPEGKPTWRKQPTALWGRLLNHRWAKYQPSEPLNPNLLFAGQYYDEESGLAYNRFRYYDPETANYLSSDPIGLNGGETPYSYVHNPWDWLDPFGLAGCLKNKVDGLAREKRAQDILERRYGKENVLRERILRDANGKKVLDPLTNSGRRVDFVVKGKDGVWRPIEITSKTAPKFEQLAKETRISSIGGTFVRNPITKELIPIEGISKVIRSK</sequence>
<accession>A0A1W1V3N0</accession>